<dbReference type="AlphaFoldDB" id="A0A0S4KXI3"/>
<dbReference type="SUPFAM" id="SSF75708">
    <property type="entry name" value="Chemotaxis phosphatase CheZ"/>
    <property type="match status" value="1"/>
</dbReference>
<dbReference type="OrthoDB" id="5292315at2"/>
<feature type="region of interest" description="Disordered" evidence="1">
    <location>
        <begin position="162"/>
        <end position="183"/>
    </location>
</feature>
<sequence>MMAMAEETGGPRGYPNDSTDADELRRLRAHQRAWRAVASCAVRLIPILNEEMASVTRMTERAAMELGAHLQALAATEVSSHQKERAASVSKIVMALQFQDIVGQKLNHVGKALNEWRGHLDDLLDATQGERAADRLADVETIERNLIAMEVRCSDVSALKVADQEPPADRAAPPRATESVTLF</sequence>
<evidence type="ECO:0000256" key="1">
    <source>
        <dbReference type="SAM" id="MobiDB-lite"/>
    </source>
</evidence>
<proteinExistence type="predicted"/>
<dbReference type="STRING" id="1715989.NITINOP_2282"/>
<dbReference type="EMBL" id="LN885086">
    <property type="protein sequence ID" value="CUQ67254.1"/>
    <property type="molecule type" value="Genomic_DNA"/>
</dbReference>
<keyword evidence="3" id="KW-1185">Reference proteome</keyword>
<protein>
    <submittedName>
        <fullName evidence="2">Uncharacterized protein</fullName>
    </submittedName>
</protein>
<accession>A0A0S4KXI3</accession>
<gene>
    <name evidence="2" type="ORF">NITINOP_2282</name>
</gene>
<feature type="region of interest" description="Disordered" evidence="1">
    <location>
        <begin position="1"/>
        <end position="20"/>
    </location>
</feature>
<reference evidence="3" key="1">
    <citation type="submission" date="2015-09" db="EMBL/GenBank/DDBJ databases">
        <authorList>
            <person name="Daims H."/>
        </authorList>
    </citation>
    <scope>NUCLEOTIDE SEQUENCE [LARGE SCALE GENOMIC DNA]</scope>
</reference>
<evidence type="ECO:0000313" key="3">
    <source>
        <dbReference type="Proteomes" id="UP000066284"/>
    </source>
</evidence>
<organism evidence="2 3">
    <name type="scientific">Candidatus Nitrospira inopinata</name>
    <dbReference type="NCBI Taxonomy" id="1715989"/>
    <lineage>
        <taxon>Bacteria</taxon>
        <taxon>Pseudomonadati</taxon>
        <taxon>Nitrospirota</taxon>
        <taxon>Nitrospiria</taxon>
        <taxon>Nitrospirales</taxon>
        <taxon>Nitrospiraceae</taxon>
        <taxon>Nitrospira</taxon>
    </lineage>
</organism>
<evidence type="ECO:0000313" key="2">
    <source>
        <dbReference type="EMBL" id="CUQ67254.1"/>
    </source>
</evidence>
<dbReference type="RefSeq" id="WP_062485448.1">
    <property type="nucleotide sequence ID" value="NZ_LN885086.1"/>
</dbReference>
<dbReference type="KEGG" id="nio:NITINOP_2282"/>
<dbReference type="Gene3D" id="1.10.287.500">
    <property type="entry name" value="Helix hairpin bin"/>
    <property type="match status" value="1"/>
</dbReference>
<dbReference type="Proteomes" id="UP000066284">
    <property type="component" value="Chromosome 1"/>
</dbReference>
<name>A0A0S4KXI3_9BACT</name>